<accession>A0A9N7YT05</accession>
<reference evidence="1" key="1">
    <citation type="submission" date="2020-03" db="EMBL/GenBank/DDBJ databases">
        <authorList>
            <person name="Weist P."/>
        </authorList>
    </citation>
    <scope>NUCLEOTIDE SEQUENCE</scope>
</reference>
<dbReference type="Proteomes" id="UP001153269">
    <property type="component" value="Unassembled WGS sequence"/>
</dbReference>
<evidence type="ECO:0000313" key="1">
    <source>
        <dbReference type="EMBL" id="CAB1435989.1"/>
    </source>
</evidence>
<organism evidence="1 2">
    <name type="scientific">Pleuronectes platessa</name>
    <name type="common">European plaice</name>
    <dbReference type="NCBI Taxonomy" id="8262"/>
    <lineage>
        <taxon>Eukaryota</taxon>
        <taxon>Metazoa</taxon>
        <taxon>Chordata</taxon>
        <taxon>Craniata</taxon>
        <taxon>Vertebrata</taxon>
        <taxon>Euteleostomi</taxon>
        <taxon>Actinopterygii</taxon>
        <taxon>Neopterygii</taxon>
        <taxon>Teleostei</taxon>
        <taxon>Neoteleostei</taxon>
        <taxon>Acanthomorphata</taxon>
        <taxon>Carangaria</taxon>
        <taxon>Pleuronectiformes</taxon>
        <taxon>Pleuronectoidei</taxon>
        <taxon>Pleuronectidae</taxon>
        <taxon>Pleuronectes</taxon>
    </lineage>
</organism>
<comment type="caution">
    <text evidence="1">The sequence shown here is derived from an EMBL/GenBank/DDBJ whole genome shotgun (WGS) entry which is preliminary data.</text>
</comment>
<evidence type="ECO:0000313" key="2">
    <source>
        <dbReference type="Proteomes" id="UP001153269"/>
    </source>
</evidence>
<keyword evidence="2" id="KW-1185">Reference proteome</keyword>
<protein>
    <submittedName>
        <fullName evidence="1">Uncharacterized protein</fullName>
    </submittedName>
</protein>
<gene>
    <name evidence="1" type="ORF">PLEPLA_LOCUS24003</name>
</gene>
<name>A0A9N7YT05_PLEPL</name>
<dbReference type="EMBL" id="CADEAL010001838">
    <property type="protein sequence ID" value="CAB1435989.1"/>
    <property type="molecule type" value="Genomic_DNA"/>
</dbReference>
<sequence length="132" mass="14845">MTSTTSRAHTRRRLDTIEQVFVGHDPDTYFQSWAFGHCTTTSTPISIGAHERCTLSTKKLCLPVRAPQMGLWSAKAHWSSGIWEGFVYCDYRHDGCSVYWVSEGNEGFDSTEGLRAVPEPNPKNQLCATEIM</sequence>
<proteinExistence type="predicted"/>
<dbReference type="AlphaFoldDB" id="A0A9N7YT05"/>